<keyword evidence="2" id="KW-1185">Reference proteome</keyword>
<comment type="caution">
    <text evidence="1">The sequence shown here is derived from an EMBL/GenBank/DDBJ whole genome shotgun (WGS) entry which is preliminary data.</text>
</comment>
<evidence type="ECO:0000313" key="2">
    <source>
        <dbReference type="Proteomes" id="UP001190700"/>
    </source>
</evidence>
<dbReference type="EMBL" id="LGRX02000809">
    <property type="protein sequence ID" value="KAK3287536.1"/>
    <property type="molecule type" value="Genomic_DNA"/>
</dbReference>
<proteinExistence type="predicted"/>
<reference evidence="1 2" key="1">
    <citation type="journal article" date="2015" name="Genome Biol. Evol.">
        <title>Comparative Genomics of a Bacterivorous Green Alga Reveals Evolutionary Causalities and Consequences of Phago-Mixotrophic Mode of Nutrition.</title>
        <authorList>
            <person name="Burns J.A."/>
            <person name="Paasch A."/>
            <person name="Narechania A."/>
            <person name="Kim E."/>
        </authorList>
    </citation>
    <scope>NUCLEOTIDE SEQUENCE [LARGE SCALE GENOMIC DNA]</scope>
    <source>
        <strain evidence="1 2">PLY_AMNH</strain>
    </source>
</reference>
<organism evidence="1 2">
    <name type="scientific">Cymbomonas tetramitiformis</name>
    <dbReference type="NCBI Taxonomy" id="36881"/>
    <lineage>
        <taxon>Eukaryota</taxon>
        <taxon>Viridiplantae</taxon>
        <taxon>Chlorophyta</taxon>
        <taxon>Pyramimonadophyceae</taxon>
        <taxon>Pyramimonadales</taxon>
        <taxon>Pyramimonadaceae</taxon>
        <taxon>Cymbomonas</taxon>
    </lineage>
</organism>
<protein>
    <submittedName>
        <fullName evidence="1">Uncharacterized protein</fullName>
    </submittedName>
</protein>
<accession>A0AAE0LJE0</accession>
<dbReference type="Proteomes" id="UP001190700">
    <property type="component" value="Unassembled WGS sequence"/>
</dbReference>
<gene>
    <name evidence="1" type="ORF">CYMTET_4958</name>
</gene>
<sequence>MVEEREAVEVMGVKEVEVGAVEVMGVKEVEVGAVETRCVDGMHITHLGLEAVDKTVRAFCKELKGKMVRLYCDNQAVMRGDDAVALYLTTPGSDEENEETLSGWSLLDLNDIELQAW</sequence>
<name>A0AAE0LJE0_9CHLO</name>
<evidence type="ECO:0000313" key="1">
    <source>
        <dbReference type="EMBL" id="KAK3287536.1"/>
    </source>
</evidence>
<dbReference type="AlphaFoldDB" id="A0AAE0LJE0"/>